<protein>
    <submittedName>
        <fullName evidence="1">Uncharacterized protein</fullName>
    </submittedName>
</protein>
<comment type="caution">
    <text evidence="1">The sequence shown here is derived from an EMBL/GenBank/DDBJ whole genome shotgun (WGS) entry which is preliminary data.</text>
</comment>
<keyword evidence="2" id="KW-1185">Reference proteome</keyword>
<gene>
    <name evidence="1" type="ORF">BDR25DRAFT_19106</name>
</gene>
<proteinExistence type="predicted"/>
<accession>A0ACB6QZC1</accession>
<sequence length="147" mass="16190">MPKPSTGSKLALVGILSLLLLFILSKPHMTQRRCSSLPRPLFPFQGMPEEQLPCSRSLQSLLSFSSSIAVPLAWAGFLSVISSLITRQERRHGLLYPSCEPAALPHFHNTLICLPSSCFNPSSFVIAALRLLDSCPLVVRSESQHQH</sequence>
<organism evidence="1 2">
    <name type="scientific">Lindgomyces ingoldianus</name>
    <dbReference type="NCBI Taxonomy" id="673940"/>
    <lineage>
        <taxon>Eukaryota</taxon>
        <taxon>Fungi</taxon>
        <taxon>Dikarya</taxon>
        <taxon>Ascomycota</taxon>
        <taxon>Pezizomycotina</taxon>
        <taxon>Dothideomycetes</taxon>
        <taxon>Pleosporomycetidae</taxon>
        <taxon>Pleosporales</taxon>
        <taxon>Lindgomycetaceae</taxon>
        <taxon>Lindgomyces</taxon>
    </lineage>
</organism>
<reference evidence="1" key="1">
    <citation type="journal article" date="2020" name="Stud. Mycol.">
        <title>101 Dothideomycetes genomes: a test case for predicting lifestyles and emergence of pathogens.</title>
        <authorList>
            <person name="Haridas S."/>
            <person name="Albert R."/>
            <person name="Binder M."/>
            <person name="Bloem J."/>
            <person name="Labutti K."/>
            <person name="Salamov A."/>
            <person name="Andreopoulos B."/>
            <person name="Baker S."/>
            <person name="Barry K."/>
            <person name="Bills G."/>
            <person name="Bluhm B."/>
            <person name="Cannon C."/>
            <person name="Castanera R."/>
            <person name="Culley D."/>
            <person name="Daum C."/>
            <person name="Ezra D."/>
            <person name="Gonzalez J."/>
            <person name="Henrissat B."/>
            <person name="Kuo A."/>
            <person name="Liang C."/>
            <person name="Lipzen A."/>
            <person name="Lutzoni F."/>
            <person name="Magnuson J."/>
            <person name="Mondo S."/>
            <person name="Nolan M."/>
            <person name="Ohm R."/>
            <person name="Pangilinan J."/>
            <person name="Park H.-J."/>
            <person name="Ramirez L."/>
            <person name="Alfaro M."/>
            <person name="Sun H."/>
            <person name="Tritt A."/>
            <person name="Yoshinaga Y."/>
            <person name="Zwiers L.-H."/>
            <person name="Turgeon B."/>
            <person name="Goodwin S."/>
            <person name="Spatafora J."/>
            <person name="Crous P."/>
            <person name="Grigoriev I."/>
        </authorList>
    </citation>
    <scope>NUCLEOTIDE SEQUENCE</scope>
    <source>
        <strain evidence="1">ATCC 200398</strain>
    </source>
</reference>
<dbReference type="EMBL" id="MU003503">
    <property type="protein sequence ID" value="KAF2472185.1"/>
    <property type="molecule type" value="Genomic_DNA"/>
</dbReference>
<evidence type="ECO:0000313" key="1">
    <source>
        <dbReference type="EMBL" id="KAF2472185.1"/>
    </source>
</evidence>
<name>A0ACB6QZC1_9PLEO</name>
<evidence type="ECO:0000313" key="2">
    <source>
        <dbReference type="Proteomes" id="UP000799755"/>
    </source>
</evidence>
<dbReference type="Proteomes" id="UP000799755">
    <property type="component" value="Unassembled WGS sequence"/>
</dbReference>